<dbReference type="InterPro" id="IPR027417">
    <property type="entry name" value="P-loop_NTPase"/>
</dbReference>
<sequence>MRAAVIAFAADTSRRAISKPASLAPHSIRPQVRFHTAPTSSPVSATRTGSTFHTGRSSGRSTVYNIAGNYNYNRKASTSAPDYKRANNAPTGIITRHFSGRNNGLEGIRCTLHSSDGNAVLTPHVVYGDAGIGKTQLALQLAKVEFSNHIYSHIFYIPGTDARQGLENVLDIIHPSDISHLHNPGELYEVQRWLEEPPPGVSWLVIVDRVTQASVTFLKANLPSKGGKILITTQSQEVAEAFGGTITVLGPLVVDDAVDLLLSTAGVRSNSSSRALAEHIVRQLSCLPIPIRQAGAYAHEAGGDLDFLLQKSAYSLAHFETSLDGYEHRSFAGMIESQFERLRQDHPHAADLLKVLSHFDPTGIPVSMLVAGAESARTKLEGGRLASVAAMHRESTSEGRRMLRTFFEAISSEDNLLNLLGPLRHLSLIHTDLVHTPSRPSTRAGVQPKEPPKRTHVRMIRMNPFVRNVIREHPSQMASDAVWFSLAVDILISAYSQNHHRCCQWCPYAHHIRALVKWTALDDQGEGAEESEQGAAFPELIEALRVEQVQIREQPAYDVSMPDIHFQPREEYVYP</sequence>
<name>A0A166TMG6_9AGAM</name>
<protein>
    <submittedName>
        <fullName evidence="2">Uncharacterized protein</fullName>
    </submittedName>
</protein>
<dbReference type="EMBL" id="KV417492">
    <property type="protein sequence ID" value="KZP30778.1"/>
    <property type="molecule type" value="Genomic_DNA"/>
</dbReference>
<accession>A0A166TMG6</accession>
<evidence type="ECO:0000256" key="1">
    <source>
        <dbReference type="SAM" id="MobiDB-lite"/>
    </source>
</evidence>
<feature type="compositionally biased region" description="Polar residues" evidence="1">
    <location>
        <begin position="37"/>
        <end position="58"/>
    </location>
</feature>
<dbReference type="Gene3D" id="3.40.50.300">
    <property type="entry name" value="P-loop containing nucleotide triphosphate hydrolases"/>
    <property type="match status" value="1"/>
</dbReference>
<dbReference type="SUPFAM" id="SSF52540">
    <property type="entry name" value="P-loop containing nucleoside triphosphate hydrolases"/>
    <property type="match status" value="1"/>
</dbReference>
<proteinExistence type="predicted"/>
<dbReference type="OrthoDB" id="3039733at2759"/>
<evidence type="ECO:0000313" key="2">
    <source>
        <dbReference type="EMBL" id="KZP30778.1"/>
    </source>
</evidence>
<organism evidence="2 3">
    <name type="scientific">Athelia psychrophila</name>
    <dbReference type="NCBI Taxonomy" id="1759441"/>
    <lineage>
        <taxon>Eukaryota</taxon>
        <taxon>Fungi</taxon>
        <taxon>Dikarya</taxon>
        <taxon>Basidiomycota</taxon>
        <taxon>Agaricomycotina</taxon>
        <taxon>Agaricomycetes</taxon>
        <taxon>Agaricomycetidae</taxon>
        <taxon>Atheliales</taxon>
        <taxon>Atheliaceae</taxon>
        <taxon>Athelia</taxon>
    </lineage>
</organism>
<feature type="region of interest" description="Disordered" evidence="1">
    <location>
        <begin position="36"/>
        <end position="58"/>
    </location>
</feature>
<dbReference type="AlphaFoldDB" id="A0A166TMG6"/>
<keyword evidence="3" id="KW-1185">Reference proteome</keyword>
<dbReference type="Proteomes" id="UP000076532">
    <property type="component" value="Unassembled WGS sequence"/>
</dbReference>
<evidence type="ECO:0000313" key="3">
    <source>
        <dbReference type="Proteomes" id="UP000076532"/>
    </source>
</evidence>
<dbReference type="GO" id="GO:0043531">
    <property type="term" value="F:ADP binding"/>
    <property type="evidence" value="ECO:0007669"/>
    <property type="project" value="InterPro"/>
</dbReference>
<reference evidence="2 3" key="1">
    <citation type="journal article" date="2016" name="Mol. Biol. Evol.">
        <title>Comparative Genomics of Early-Diverging Mushroom-Forming Fungi Provides Insights into the Origins of Lignocellulose Decay Capabilities.</title>
        <authorList>
            <person name="Nagy L.G."/>
            <person name="Riley R."/>
            <person name="Tritt A."/>
            <person name="Adam C."/>
            <person name="Daum C."/>
            <person name="Floudas D."/>
            <person name="Sun H."/>
            <person name="Yadav J.S."/>
            <person name="Pangilinan J."/>
            <person name="Larsson K.H."/>
            <person name="Matsuura K."/>
            <person name="Barry K."/>
            <person name="Labutti K."/>
            <person name="Kuo R."/>
            <person name="Ohm R.A."/>
            <person name="Bhattacharya S.S."/>
            <person name="Shirouzu T."/>
            <person name="Yoshinaga Y."/>
            <person name="Martin F.M."/>
            <person name="Grigoriev I.V."/>
            <person name="Hibbett D.S."/>
        </authorList>
    </citation>
    <scope>NUCLEOTIDE SEQUENCE [LARGE SCALE GENOMIC DNA]</scope>
    <source>
        <strain evidence="2 3">CBS 109695</strain>
    </source>
</reference>
<gene>
    <name evidence="2" type="ORF">FIBSPDRAFT_1038032</name>
</gene>